<dbReference type="Gene3D" id="3.10.290.10">
    <property type="entry name" value="RNA-binding S4 domain"/>
    <property type="match status" value="1"/>
</dbReference>
<reference evidence="8" key="2">
    <citation type="journal article" date="2021" name="PeerJ">
        <title>Extensive microbial diversity within the chicken gut microbiome revealed by metagenomics and culture.</title>
        <authorList>
            <person name="Gilroy R."/>
            <person name="Ravi A."/>
            <person name="Getino M."/>
            <person name="Pursley I."/>
            <person name="Horton D.L."/>
            <person name="Alikhan N.F."/>
            <person name="Baker D."/>
            <person name="Gharbi K."/>
            <person name="Hall N."/>
            <person name="Watson M."/>
            <person name="Adriaenssens E.M."/>
            <person name="Foster-Nyarko E."/>
            <person name="Jarju S."/>
            <person name="Secka A."/>
            <person name="Antonio M."/>
            <person name="Oren A."/>
            <person name="Chaudhuri R.R."/>
            <person name="La Ragione R."/>
            <person name="Hildebrand F."/>
            <person name="Pallen M.J."/>
        </authorList>
    </citation>
    <scope>NUCLEOTIDE SEQUENCE</scope>
    <source>
        <strain evidence="8">CHK183-6373</strain>
    </source>
</reference>
<dbReference type="Proteomes" id="UP000886884">
    <property type="component" value="Unassembled WGS sequence"/>
</dbReference>
<dbReference type="PANTHER" id="PTHR21600">
    <property type="entry name" value="MITOCHONDRIAL RNA PSEUDOURIDINE SYNTHASE"/>
    <property type="match status" value="1"/>
</dbReference>
<evidence type="ECO:0000313" key="8">
    <source>
        <dbReference type="EMBL" id="HIV28756.1"/>
    </source>
</evidence>
<dbReference type="InterPro" id="IPR036986">
    <property type="entry name" value="S4_RNA-bd_sf"/>
</dbReference>
<evidence type="ECO:0000256" key="3">
    <source>
        <dbReference type="ARBA" id="ARBA00023235"/>
    </source>
</evidence>
<dbReference type="Gene3D" id="3.30.2350.10">
    <property type="entry name" value="Pseudouridine synthase"/>
    <property type="match status" value="1"/>
</dbReference>
<evidence type="ECO:0000256" key="4">
    <source>
        <dbReference type="ARBA" id="ARBA00031870"/>
    </source>
</evidence>
<dbReference type="EMBL" id="DVOT01000224">
    <property type="protein sequence ID" value="HIV28756.1"/>
    <property type="molecule type" value="Genomic_DNA"/>
</dbReference>
<dbReference type="GO" id="GO:0003723">
    <property type="term" value="F:RNA binding"/>
    <property type="evidence" value="ECO:0007669"/>
    <property type="project" value="UniProtKB-KW"/>
</dbReference>
<dbReference type="GO" id="GO:0009982">
    <property type="term" value="F:pseudouridine synthase activity"/>
    <property type="evidence" value="ECO:0007669"/>
    <property type="project" value="InterPro"/>
</dbReference>
<name>A0A9D1P8Y7_9FIRM</name>
<feature type="domain" description="Pseudouridine synthase RsuA/RluA-like" evidence="7">
    <location>
        <begin position="95"/>
        <end position="252"/>
    </location>
</feature>
<dbReference type="PROSITE" id="PS50889">
    <property type="entry name" value="S4"/>
    <property type="match status" value="1"/>
</dbReference>
<keyword evidence="6" id="KW-0694">RNA-binding</keyword>
<protein>
    <recommendedName>
        <fullName evidence="4">RNA pseudouridylate synthase</fullName>
    </recommendedName>
    <alternativeName>
        <fullName evidence="5">RNA-uridine isomerase</fullName>
    </alternativeName>
</protein>
<keyword evidence="3" id="KW-0413">Isomerase</keyword>
<dbReference type="SUPFAM" id="SSF55120">
    <property type="entry name" value="Pseudouridine synthase"/>
    <property type="match status" value="1"/>
</dbReference>
<dbReference type="InterPro" id="IPR020103">
    <property type="entry name" value="PsdUridine_synth_cat_dom_sf"/>
</dbReference>
<evidence type="ECO:0000313" key="9">
    <source>
        <dbReference type="Proteomes" id="UP000886884"/>
    </source>
</evidence>
<comment type="catalytic activity">
    <reaction evidence="1">
        <text>a uridine in RNA = a pseudouridine in RNA</text>
        <dbReference type="Rhea" id="RHEA:48348"/>
        <dbReference type="Rhea" id="RHEA-COMP:12068"/>
        <dbReference type="Rhea" id="RHEA-COMP:12069"/>
        <dbReference type="ChEBI" id="CHEBI:65314"/>
        <dbReference type="ChEBI" id="CHEBI:65315"/>
    </reaction>
</comment>
<comment type="similarity">
    <text evidence="2">Belongs to the pseudouridine synthase RluA family.</text>
</comment>
<dbReference type="InterPro" id="IPR050188">
    <property type="entry name" value="RluA_PseudoU_synthase"/>
</dbReference>
<reference evidence="8" key="1">
    <citation type="submission" date="2020-10" db="EMBL/GenBank/DDBJ databases">
        <authorList>
            <person name="Gilroy R."/>
        </authorList>
    </citation>
    <scope>NUCLEOTIDE SEQUENCE</scope>
    <source>
        <strain evidence="8">CHK183-6373</strain>
    </source>
</reference>
<dbReference type="InterPro" id="IPR006145">
    <property type="entry name" value="PsdUridine_synth_RsuA/RluA"/>
</dbReference>
<dbReference type="PANTHER" id="PTHR21600:SF87">
    <property type="entry name" value="RNA PSEUDOURIDYLATE SYNTHASE DOMAIN-CONTAINING PROTEIN 1"/>
    <property type="match status" value="1"/>
</dbReference>
<gene>
    <name evidence="8" type="ORF">IAA64_12360</name>
</gene>
<sequence length="318" mass="35480">MREWTVGPEAEGKRLDRYLAARLGGVPAGALQKYLRLGRVKRNTRRASASDRLCAGDTLQLYLSDDCFEAAPPRRPDPLLAKFRPHLTVLYEDENLLLIDKRPGMLVHPDASEKVNTLVTHVRAYLYQKGAYDPAQDFSPAPCNRIDRFTGGIVIFAKTKEALLAVDALIRARKLRKFYHCIVRGTPKPPEGVLKHFLLKGEKRVRVLDRPERGAQTAETRYRTLEARGDVSLVECELITGRTHQIRAQMAHAGHPLLGDGQYGDAAWNRAMGRGQQALYAVRLEFPADLPGALAPLSGRSFAVKSPLCAEIQRLGRK</sequence>
<dbReference type="GO" id="GO:0140098">
    <property type="term" value="F:catalytic activity, acting on RNA"/>
    <property type="evidence" value="ECO:0007669"/>
    <property type="project" value="UniProtKB-ARBA"/>
</dbReference>
<dbReference type="GO" id="GO:0000455">
    <property type="term" value="P:enzyme-directed rRNA pseudouridine synthesis"/>
    <property type="evidence" value="ECO:0007669"/>
    <property type="project" value="TreeGrafter"/>
</dbReference>
<dbReference type="CDD" id="cd02869">
    <property type="entry name" value="PseudoU_synth_RluA_like"/>
    <property type="match status" value="1"/>
</dbReference>
<dbReference type="Pfam" id="PF00849">
    <property type="entry name" value="PseudoU_synth_2"/>
    <property type="match status" value="1"/>
</dbReference>
<evidence type="ECO:0000256" key="5">
    <source>
        <dbReference type="ARBA" id="ARBA00033164"/>
    </source>
</evidence>
<proteinExistence type="inferred from homology"/>
<accession>A0A9D1P8Y7</accession>
<dbReference type="AlphaFoldDB" id="A0A9D1P8Y7"/>
<evidence type="ECO:0000256" key="1">
    <source>
        <dbReference type="ARBA" id="ARBA00000073"/>
    </source>
</evidence>
<evidence type="ECO:0000259" key="7">
    <source>
        <dbReference type="Pfam" id="PF00849"/>
    </source>
</evidence>
<evidence type="ECO:0000256" key="2">
    <source>
        <dbReference type="ARBA" id="ARBA00010876"/>
    </source>
</evidence>
<comment type="caution">
    <text evidence="8">The sequence shown here is derived from an EMBL/GenBank/DDBJ whole genome shotgun (WGS) entry which is preliminary data.</text>
</comment>
<organism evidence="8 9">
    <name type="scientific">Candidatus Ornithocaccomicrobium faecavium</name>
    <dbReference type="NCBI Taxonomy" id="2840890"/>
    <lineage>
        <taxon>Bacteria</taxon>
        <taxon>Bacillati</taxon>
        <taxon>Bacillota</taxon>
        <taxon>Clostridia</taxon>
        <taxon>Candidatus Ornithocaccomicrobium</taxon>
    </lineage>
</organism>
<evidence type="ECO:0000256" key="6">
    <source>
        <dbReference type="PROSITE-ProRule" id="PRU00182"/>
    </source>
</evidence>